<evidence type="ECO:0000256" key="2">
    <source>
        <dbReference type="ARBA" id="ARBA00006024"/>
    </source>
</evidence>
<evidence type="ECO:0000256" key="9">
    <source>
        <dbReference type="ARBA" id="ARBA00023136"/>
    </source>
</evidence>
<protein>
    <recommendedName>
        <fullName evidence="10">P-type Zn(2+) transporter</fullName>
        <ecNumber evidence="10">7.2.2.12</ecNumber>
    </recommendedName>
</protein>
<dbReference type="Gene3D" id="3.40.50.1000">
    <property type="entry name" value="HAD superfamily/HAD-like"/>
    <property type="match status" value="1"/>
</dbReference>
<dbReference type="CDD" id="cd00371">
    <property type="entry name" value="HMA"/>
    <property type="match status" value="1"/>
</dbReference>
<accession>A0A5C1QQA3</accession>
<evidence type="ECO:0000256" key="1">
    <source>
        <dbReference type="ARBA" id="ARBA00004141"/>
    </source>
</evidence>
<keyword evidence="15" id="KW-1185">Reference proteome</keyword>
<dbReference type="KEGG" id="ock:EXM22_15855"/>
<keyword evidence="5 12" id="KW-0547">Nucleotide-binding</keyword>
<dbReference type="GO" id="GO:0005886">
    <property type="term" value="C:plasma membrane"/>
    <property type="evidence" value="ECO:0007669"/>
    <property type="project" value="UniProtKB-SubCell"/>
</dbReference>
<feature type="transmembrane region" description="Helical" evidence="12">
    <location>
        <begin position="353"/>
        <end position="378"/>
    </location>
</feature>
<feature type="transmembrane region" description="Helical" evidence="12">
    <location>
        <begin position="321"/>
        <end position="341"/>
    </location>
</feature>
<dbReference type="SUPFAM" id="SSF81653">
    <property type="entry name" value="Calcium ATPase, transduction domain A"/>
    <property type="match status" value="1"/>
</dbReference>
<dbReference type="SFLD" id="SFLDG00002">
    <property type="entry name" value="C1.7:_P-type_atpase_like"/>
    <property type="match status" value="1"/>
</dbReference>
<dbReference type="PANTHER" id="PTHR48085:SF5">
    <property type="entry name" value="CADMIUM_ZINC-TRANSPORTING ATPASE HMA4-RELATED"/>
    <property type="match status" value="1"/>
</dbReference>
<dbReference type="GO" id="GO:0015086">
    <property type="term" value="F:cadmium ion transmembrane transporter activity"/>
    <property type="evidence" value="ECO:0007669"/>
    <property type="project" value="TreeGrafter"/>
</dbReference>
<dbReference type="InterPro" id="IPR006121">
    <property type="entry name" value="HMA_dom"/>
</dbReference>
<evidence type="ECO:0000256" key="6">
    <source>
        <dbReference type="ARBA" id="ARBA00022840"/>
    </source>
</evidence>
<feature type="transmembrane region" description="Helical" evidence="12">
    <location>
        <begin position="653"/>
        <end position="675"/>
    </location>
</feature>
<keyword evidence="3 12" id="KW-0812">Transmembrane</keyword>
<evidence type="ECO:0000313" key="14">
    <source>
        <dbReference type="EMBL" id="QEN09379.1"/>
    </source>
</evidence>
<keyword evidence="12" id="KW-1003">Cell membrane</keyword>
<sequence length="718" mass="77343">MSVKIEYTLSGLCCSQCAAVIERKVKELDWVKNARVNMASQILYLDSSASIGERQLELQSLVDSIEDGIILEERGGSDSKSTDLKPGSALKKKIPELLGAALFFVLTFLRGNETLPLVYRIVLYSTSYLLIGHSVLLSGLKNMKRGRFLDENFLMILATSGAFALGEFPEAVAVMLFYQIGEFFQDMAVDKSRRSIRNLMDSKPGMVSVLRGTELVETPPDQVEPGTLYRLRAGDRIPLDGVVMKGTGSVDTSALTGESYPRRVHEGRTVLSGYVNKDSLLEIRSTKSLSESSYARIIAMVEESSSRKAQSEQFITRFARFYTPIVVGMAVLLAFIPPLVLEGASFGDWLYRALVFLVVSCPCALVISIPLGFFAGIGRASKEGILVKGGNYLEALNRIDTVFLDKTGTLTKGVFSLTSILPAPGIKEAELFRLASLAESASHHPIAISIQNAWTEQGGANLAPDSVEEIAGHGLKARYQGQTILVGKRDWLLSQGIEVEGLSSSEGTTVYVAMNGVYQGALNLSDSIRPDAEKMVKELRKIGIKSIIMLTGDANPTAEFVSNTLGLDGYESGLLPHQKVEAVERAIAAGQQTAFLGDGINDAPVLARAGVGIAMGALGSDAAIEAADVVLMADEPFRLVNALRIARKTRQIVLQNIIMALGIKAVILILAAMGYAGMGLAIFGDVGVALLAILNVLRIMSGREPTSRKEPDTSLSYT</sequence>
<evidence type="ECO:0000256" key="4">
    <source>
        <dbReference type="ARBA" id="ARBA00022723"/>
    </source>
</evidence>
<evidence type="ECO:0000256" key="5">
    <source>
        <dbReference type="ARBA" id="ARBA00022741"/>
    </source>
</evidence>
<feature type="transmembrane region" description="Helical" evidence="12">
    <location>
        <begin position="681"/>
        <end position="700"/>
    </location>
</feature>
<evidence type="ECO:0000256" key="7">
    <source>
        <dbReference type="ARBA" id="ARBA00022967"/>
    </source>
</evidence>
<dbReference type="PRINTS" id="PR00119">
    <property type="entry name" value="CATATPASE"/>
</dbReference>
<dbReference type="PRINTS" id="PR00941">
    <property type="entry name" value="CDATPASE"/>
</dbReference>
<dbReference type="SFLD" id="SFLDS00003">
    <property type="entry name" value="Haloacid_Dehalogenase"/>
    <property type="match status" value="1"/>
</dbReference>
<feature type="transmembrane region" description="Helical" evidence="12">
    <location>
        <begin position="117"/>
        <end position="136"/>
    </location>
</feature>
<evidence type="ECO:0000256" key="10">
    <source>
        <dbReference type="ARBA" id="ARBA00039097"/>
    </source>
</evidence>
<dbReference type="Gene3D" id="3.40.1110.10">
    <property type="entry name" value="Calcium-transporting ATPase, cytoplasmic domain N"/>
    <property type="match status" value="1"/>
</dbReference>
<organism evidence="14 15">
    <name type="scientific">Oceanispirochaeta crateris</name>
    <dbReference type="NCBI Taxonomy" id="2518645"/>
    <lineage>
        <taxon>Bacteria</taxon>
        <taxon>Pseudomonadati</taxon>
        <taxon>Spirochaetota</taxon>
        <taxon>Spirochaetia</taxon>
        <taxon>Spirochaetales</taxon>
        <taxon>Spirochaetaceae</taxon>
        <taxon>Oceanispirochaeta</taxon>
    </lineage>
</organism>
<dbReference type="InterPro" id="IPR018303">
    <property type="entry name" value="ATPase_P-typ_P_site"/>
</dbReference>
<dbReference type="SFLD" id="SFLDF00027">
    <property type="entry name" value="p-type_atpase"/>
    <property type="match status" value="1"/>
</dbReference>
<dbReference type="InterPro" id="IPR044492">
    <property type="entry name" value="P_typ_ATPase_HD_dom"/>
</dbReference>
<dbReference type="InterPro" id="IPR023214">
    <property type="entry name" value="HAD_sf"/>
</dbReference>
<dbReference type="InterPro" id="IPR036163">
    <property type="entry name" value="HMA_dom_sf"/>
</dbReference>
<evidence type="ECO:0000256" key="3">
    <source>
        <dbReference type="ARBA" id="ARBA00022692"/>
    </source>
</evidence>
<dbReference type="RefSeq" id="WP_149487454.1">
    <property type="nucleotide sequence ID" value="NZ_CP036150.1"/>
</dbReference>
<reference evidence="14 15" key="1">
    <citation type="submission" date="2019-02" db="EMBL/GenBank/DDBJ databases">
        <title>Complete Genome Sequence and Methylome Analysis of free living Spirochaetas.</title>
        <authorList>
            <person name="Fomenkov A."/>
            <person name="Dubinina G."/>
            <person name="Leshcheva N."/>
            <person name="Mikheeva N."/>
            <person name="Grabovich M."/>
            <person name="Vincze T."/>
            <person name="Roberts R.J."/>
        </authorList>
    </citation>
    <scope>NUCLEOTIDE SEQUENCE [LARGE SCALE GENOMIC DNA]</scope>
    <source>
        <strain evidence="14 15">K2</strain>
    </source>
</reference>
<dbReference type="InterPro" id="IPR036412">
    <property type="entry name" value="HAD-like_sf"/>
</dbReference>
<evidence type="ECO:0000259" key="13">
    <source>
        <dbReference type="Pfam" id="PF00122"/>
    </source>
</evidence>
<comment type="similarity">
    <text evidence="2 12">Belongs to the cation transport ATPase (P-type) (TC 3.A.3) family. Type IB subfamily.</text>
</comment>
<keyword evidence="7" id="KW-1278">Translocase</keyword>
<name>A0A5C1QQA3_9SPIO</name>
<dbReference type="InterPro" id="IPR051014">
    <property type="entry name" value="Cation_Transport_ATPase_IB"/>
</dbReference>
<dbReference type="NCBIfam" id="TIGR01525">
    <property type="entry name" value="ATPase-IB_hvy"/>
    <property type="match status" value="1"/>
</dbReference>
<comment type="subcellular location">
    <subcellularLocation>
        <location evidence="12">Cell membrane</location>
    </subcellularLocation>
    <subcellularLocation>
        <location evidence="1">Membrane</location>
        <topology evidence="1">Multi-pass membrane protein</topology>
    </subcellularLocation>
</comment>
<dbReference type="EC" id="7.2.2.12" evidence="10"/>
<evidence type="ECO:0000256" key="11">
    <source>
        <dbReference type="ARBA" id="ARBA00047308"/>
    </source>
</evidence>
<dbReference type="OrthoDB" id="9760364at2"/>
<dbReference type="GO" id="GO:0005524">
    <property type="term" value="F:ATP binding"/>
    <property type="evidence" value="ECO:0007669"/>
    <property type="project" value="UniProtKB-UniRule"/>
</dbReference>
<dbReference type="PANTHER" id="PTHR48085">
    <property type="entry name" value="CADMIUM/ZINC-TRANSPORTING ATPASE HMA2-RELATED"/>
    <property type="match status" value="1"/>
</dbReference>
<dbReference type="InterPro" id="IPR001757">
    <property type="entry name" value="P_typ_ATPase"/>
</dbReference>
<dbReference type="PROSITE" id="PS00154">
    <property type="entry name" value="ATPASE_E1_E2"/>
    <property type="match status" value="1"/>
</dbReference>
<dbReference type="Gene3D" id="2.70.150.10">
    <property type="entry name" value="Calcium-transporting ATPase, cytoplasmic transduction domain A"/>
    <property type="match status" value="1"/>
</dbReference>
<keyword evidence="9 12" id="KW-0472">Membrane</keyword>
<evidence type="ECO:0000256" key="8">
    <source>
        <dbReference type="ARBA" id="ARBA00022989"/>
    </source>
</evidence>
<keyword evidence="4 12" id="KW-0479">Metal-binding</keyword>
<dbReference type="Gene3D" id="3.30.70.100">
    <property type="match status" value="1"/>
</dbReference>
<dbReference type="NCBIfam" id="TIGR01512">
    <property type="entry name" value="ATPase-IB2_Cd"/>
    <property type="match status" value="1"/>
</dbReference>
<dbReference type="Pfam" id="PF00122">
    <property type="entry name" value="E1-E2_ATPase"/>
    <property type="match status" value="1"/>
</dbReference>
<dbReference type="InterPro" id="IPR023299">
    <property type="entry name" value="ATPase_P-typ_cyto_dom_N"/>
</dbReference>
<dbReference type="Pfam" id="PF00702">
    <property type="entry name" value="Hydrolase"/>
    <property type="match status" value="1"/>
</dbReference>
<dbReference type="GO" id="GO:0046872">
    <property type="term" value="F:metal ion binding"/>
    <property type="evidence" value="ECO:0007669"/>
    <property type="project" value="UniProtKB-KW"/>
</dbReference>
<dbReference type="SUPFAM" id="SSF56784">
    <property type="entry name" value="HAD-like"/>
    <property type="match status" value="1"/>
</dbReference>
<dbReference type="GO" id="GO:0016463">
    <property type="term" value="F:P-type zinc transporter activity"/>
    <property type="evidence" value="ECO:0007669"/>
    <property type="project" value="UniProtKB-EC"/>
</dbReference>
<dbReference type="InterPro" id="IPR027256">
    <property type="entry name" value="P-typ_ATPase_IB"/>
</dbReference>
<feature type="domain" description="P-type ATPase A" evidence="13">
    <location>
        <begin position="203"/>
        <end position="302"/>
    </location>
</feature>
<dbReference type="InterPro" id="IPR059000">
    <property type="entry name" value="ATPase_P-type_domA"/>
</dbReference>
<comment type="catalytic activity">
    <reaction evidence="11">
        <text>Zn(2+)(in) + ATP + H2O = Zn(2+)(out) + ADP + phosphate + H(+)</text>
        <dbReference type="Rhea" id="RHEA:20621"/>
        <dbReference type="ChEBI" id="CHEBI:15377"/>
        <dbReference type="ChEBI" id="CHEBI:15378"/>
        <dbReference type="ChEBI" id="CHEBI:29105"/>
        <dbReference type="ChEBI" id="CHEBI:30616"/>
        <dbReference type="ChEBI" id="CHEBI:43474"/>
        <dbReference type="ChEBI" id="CHEBI:456216"/>
        <dbReference type="EC" id="7.2.2.12"/>
    </reaction>
</comment>
<dbReference type="NCBIfam" id="TIGR01494">
    <property type="entry name" value="ATPase_P-type"/>
    <property type="match status" value="1"/>
</dbReference>
<evidence type="ECO:0000313" key="15">
    <source>
        <dbReference type="Proteomes" id="UP000324209"/>
    </source>
</evidence>
<dbReference type="SUPFAM" id="SSF81665">
    <property type="entry name" value="Calcium ATPase, transmembrane domain M"/>
    <property type="match status" value="1"/>
</dbReference>
<keyword evidence="8 12" id="KW-1133">Transmembrane helix</keyword>
<dbReference type="InterPro" id="IPR008250">
    <property type="entry name" value="ATPase_P-typ_transduc_dom_A_sf"/>
</dbReference>
<keyword evidence="6 12" id="KW-0067">ATP-binding</keyword>
<dbReference type="InterPro" id="IPR023298">
    <property type="entry name" value="ATPase_P-typ_TM_dom_sf"/>
</dbReference>
<dbReference type="EMBL" id="CP036150">
    <property type="protein sequence ID" value="QEN09379.1"/>
    <property type="molecule type" value="Genomic_DNA"/>
</dbReference>
<gene>
    <name evidence="14" type="primary">cadA</name>
    <name evidence="14" type="ORF">EXM22_15855</name>
</gene>
<keyword evidence="14" id="KW-0378">Hydrolase</keyword>
<evidence type="ECO:0000256" key="12">
    <source>
        <dbReference type="RuleBase" id="RU362081"/>
    </source>
</evidence>
<dbReference type="AlphaFoldDB" id="A0A5C1QQA3"/>
<dbReference type="Proteomes" id="UP000324209">
    <property type="component" value="Chromosome"/>
</dbReference>
<proteinExistence type="inferred from homology"/>
<dbReference type="SUPFAM" id="SSF55008">
    <property type="entry name" value="HMA, heavy metal-associated domain"/>
    <property type="match status" value="1"/>
</dbReference>
<dbReference type="GO" id="GO:0016887">
    <property type="term" value="F:ATP hydrolysis activity"/>
    <property type="evidence" value="ECO:0007669"/>
    <property type="project" value="InterPro"/>
</dbReference>